<dbReference type="InterPro" id="IPR012675">
    <property type="entry name" value="Beta-grasp_dom_sf"/>
</dbReference>
<evidence type="ECO:0000256" key="4">
    <source>
        <dbReference type="ARBA" id="ARBA00022723"/>
    </source>
</evidence>
<dbReference type="PRINTS" id="PR00410">
    <property type="entry name" value="PHEHYDRXLASE"/>
</dbReference>
<dbReference type="InterPro" id="IPR001709">
    <property type="entry name" value="Flavoprot_Pyr_Nucl_cyt_Rdtase"/>
</dbReference>
<keyword evidence="8" id="KW-0411">Iron-sulfur</keyword>
<dbReference type="InterPro" id="IPR050415">
    <property type="entry name" value="MRET"/>
</dbReference>
<proteinExistence type="predicted"/>
<keyword evidence="2" id="KW-0285">Flavoprotein</keyword>
<dbReference type="PROSITE" id="PS51384">
    <property type="entry name" value="FAD_FR"/>
    <property type="match status" value="1"/>
</dbReference>
<dbReference type="Proteomes" id="UP000606008">
    <property type="component" value="Unassembled WGS sequence"/>
</dbReference>
<reference evidence="12" key="1">
    <citation type="submission" date="2019-09" db="EMBL/GenBank/DDBJ databases">
        <authorList>
            <person name="Jung D.-H."/>
        </authorList>
    </citation>
    <scope>NUCLEOTIDE SEQUENCE [LARGE SCALE GENOMIC DNA]</scope>
    <source>
        <strain evidence="12">JA-25</strain>
    </source>
</reference>
<name>A0ABX0QBN7_9BACT</name>
<evidence type="ECO:0000259" key="10">
    <source>
        <dbReference type="PROSITE" id="PS51384"/>
    </source>
</evidence>
<dbReference type="Gene3D" id="3.40.50.80">
    <property type="entry name" value="Nucleotide-binding domain of ferredoxin-NADP reductase (FNR) module"/>
    <property type="match status" value="1"/>
</dbReference>
<dbReference type="InterPro" id="IPR039261">
    <property type="entry name" value="FNR_nucleotide-bd"/>
</dbReference>
<dbReference type="InterPro" id="IPR001041">
    <property type="entry name" value="2Fe-2S_ferredoxin-type"/>
</dbReference>
<evidence type="ECO:0000256" key="8">
    <source>
        <dbReference type="ARBA" id="ARBA00023014"/>
    </source>
</evidence>
<dbReference type="PROSITE" id="PS00197">
    <property type="entry name" value="2FE2S_FER_1"/>
    <property type="match status" value="1"/>
</dbReference>
<dbReference type="PRINTS" id="PR00371">
    <property type="entry name" value="FPNCR"/>
</dbReference>
<evidence type="ECO:0000256" key="5">
    <source>
        <dbReference type="ARBA" id="ARBA00022827"/>
    </source>
</evidence>
<evidence type="ECO:0000259" key="9">
    <source>
        <dbReference type="PROSITE" id="PS51085"/>
    </source>
</evidence>
<dbReference type="PANTHER" id="PTHR47354">
    <property type="entry name" value="NADH OXIDOREDUCTASE HCR"/>
    <property type="match status" value="1"/>
</dbReference>
<dbReference type="Pfam" id="PF00175">
    <property type="entry name" value="NAD_binding_1"/>
    <property type="match status" value="1"/>
</dbReference>
<accession>A0ABX0QBN7</accession>
<dbReference type="InterPro" id="IPR017927">
    <property type="entry name" value="FAD-bd_FR_type"/>
</dbReference>
<keyword evidence="7" id="KW-0408">Iron</keyword>
<evidence type="ECO:0000256" key="7">
    <source>
        <dbReference type="ARBA" id="ARBA00023004"/>
    </source>
</evidence>
<dbReference type="CDD" id="cd06214">
    <property type="entry name" value="PA_degradation_oxidoreductase_like"/>
    <property type="match status" value="1"/>
</dbReference>
<sequence>MSDDVIQVRISQIKVETVQATSYFLETADGEPVDYKAGQFLTLLVPFNGQVVRRSYSLSSAPGEPLRLTIKRVQNGDISRYLTEHLQVGDLLTSLYPAGRFTVDASQSGDLVLLGAGSGISPLFSILKDALRHQPNRRVTLLYSNTTEAAIIFRDELAEWQATYPDRFRLIHLLSQPIGLQVGRQGRLNNLLLERLLPELIGSSDREAVQYYICGPDDYMRMVQFTLIVNGIQANLIRRENFVVQSTVVESALHTLPPEAAVDRMISLHFRKRTVALHVPARHSVLQAALAAGIALPYSCRGGRCSTCLARCTAGQVYMTINDVLTDRDLNDGWVLTCTGYPTSDTVRLEV</sequence>
<evidence type="ECO:0000313" key="11">
    <source>
        <dbReference type="EMBL" id="NID09775.1"/>
    </source>
</evidence>
<dbReference type="SUPFAM" id="SSF63380">
    <property type="entry name" value="Riboflavin synthase domain-like"/>
    <property type="match status" value="1"/>
</dbReference>
<dbReference type="SUPFAM" id="SSF52343">
    <property type="entry name" value="Ferredoxin reductase-like, C-terminal NADP-linked domain"/>
    <property type="match status" value="1"/>
</dbReference>
<protein>
    <submittedName>
        <fullName evidence="11">Ferredoxin--NADP reductase</fullName>
    </submittedName>
</protein>
<dbReference type="Gene3D" id="3.10.20.30">
    <property type="match status" value="1"/>
</dbReference>
<dbReference type="Pfam" id="PF00111">
    <property type="entry name" value="Fer2"/>
    <property type="match status" value="1"/>
</dbReference>
<feature type="domain" description="FAD-binding FR-type" evidence="10">
    <location>
        <begin position="3"/>
        <end position="104"/>
    </location>
</feature>
<comment type="caution">
    <text evidence="11">The sequence shown here is derived from an EMBL/GenBank/DDBJ whole genome shotgun (WGS) entry which is preliminary data.</text>
</comment>
<dbReference type="EMBL" id="WAEL01000002">
    <property type="protein sequence ID" value="NID09775.1"/>
    <property type="molecule type" value="Genomic_DNA"/>
</dbReference>
<dbReference type="SUPFAM" id="SSF54292">
    <property type="entry name" value="2Fe-2S ferredoxin-like"/>
    <property type="match status" value="1"/>
</dbReference>
<evidence type="ECO:0000256" key="6">
    <source>
        <dbReference type="ARBA" id="ARBA00023002"/>
    </source>
</evidence>
<keyword evidence="6" id="KW-0560">Oxidoreductase</keyword>
<dbReference type="PANTHER" id="PTHR47354:SF8">
    <property type="entry name" value="1,2-PHENYLACETYL-COA EPOXIDASE, SUBUNIT E"/>
    <property type="match status" value="1"/>
</dbReference>
<dbReference type="Gene3D" id="2.40.30.10">
    <property type="entry name" value="Translation factors"/>
    <property type="match status" value="1"/>
</dbReference>
<dbReference type="PROSITE" id="PS51085">
    <property type="entry name" value="2FE2S_FER_2"/>
    <property type="match status" value="1"/>
</dbReference>
<dbReference type="InterPro" id="IPR008333">
    <property type="entry name" value="Cbr1-like_FAD-bd_dom"/>
</dbReference>
<keyword evidence="3" id="KW-0001">2Fe-2S</keyword>
<feature type="domain" description="2Fe-2S ferredoxin-type" evidence="9">
    <location>
        <begin position="264"/>
        <end position="351"/>
    </location>
</feature>
<dbReference type="Pfam" id="PF00970">
    <property type="entry name" value="FAD_binding_6"/>
    <property type="match status" value="1"/>
</dbReference>
<evidence type="ECO:0000256" key="3">
    <source>
        <dbReference type="ARBA" id="ARBA00022714"/>
    </source>
</evidence>
<dbReference type="InterPro" id="IPR001433">
    <property type="entry name" value="OxRdtase_FAD/NAD-bd"/>
</dbReference>
<keyword evidence="4" id="KW-0479">Metal-binding</keyword>
<dbReference type="RefSeq" id="WP_166691313.1">
    <property type="nucleotide sequence ID" value="NZ_WAEL01000002.1"/>
</dbReference>
<evidence type="ECO:0000256" key="1">
    <source>
        <dbReference type="ARBA" id="ARBA00001974"/>
    </source>
</evidence>
<reference evidence="12" key="2">
    <citation type="submission" date="2023-07" db="EMBL/GenBank/DDBJ databases">
        <authorList>
            <person name="Jung D.-H."/>
        </authorList>
    </citation>
    <scope>NUCLEOTIDE SEQUENCE [LARGE SCALE GENOMIC DNA]</scope>
    <source>
        <strain evidence="12">JA-25</strain>
    </source>
</reference>
<evidence type="ECO:0000256" key="2">
    <source>
        <dbReference type="ARBA" id="ARBA00022630"/>
    </source>
</evidence>
<dbReference type="InterPro" id="IPR006058">
    <property type="entry name" value="2Fe2S_fd_BS"/>
</dbReference>
<gene>
    <name evidence="11" type="ORF">F7231_06300</name>
</gene>
<comment type="cofactor">
    <cofactor evidence="1">
        <name>FAD</name>
        <dbReference type="ChEBI" id="CHEBI:57692"/>
    </cofactor>
</comment>
<keyword evidence="12" id="KW-1185">Reference proteome</keyword>
<dbReference type="CDD" id="cd00207">
    <property type="entry name" value="fer2"/>
    <property type="match status" value="1"/>
</dbReference>
<keyword evidence="5" id="KW-0274">FAD</keyword>
<evidence type="ECO:0000313" key="12">
    <source>
        <dbReference type="Proteomes" id="UP000606008"/>
    </source>
</evidence>
<dbReference type="InterPro" id="IPR036010">
    <property type="entry name" value="2Fe-2S_ferredoxin-like_sf"/>
</dbReference>
<dbReference type="InterPro" id="IPR017938">
    <property type="entry name" value="Riboflavin_synthase-like_b-brl"/>
</dbReference>
<organism evidence="11 12">
    <name type="scientific">Fibrivirga algicola</name>
    <dbReference type="NCBI Taxonomy" id="2950420"/>
    <lineage>
        <taxon>Bacteria</taxon>
        <taxon>Pseudomonadati</taxon>
        <taxon>Bacteroidota</taxon>
        <taxon>Cytophagia</taxon>
        <taxon>Cytophagales</taxon>
        <taxon>Spirosomataceae</taxon>
        <taxon>Fibrivirga</taxon>
    </lineage>
</organism>